<sequence length="108" mass="10301">MWASRRRTGSICGSSTARCLAKKAGCTTPKTAWYFGRAWCAPGPCPPPGWPKSAGGGGLVGGRRQPPATAPVAAAAGGGLAGSLAGGGRGQLGLCGAGAAAAAAHGAR</sequence>
<dbReference type="AlphaFoldDB" id="A0A699R0R4"/>
<proteinExistence type="predicted"/>
<comment type="caution">
    <text evidence="1">The sequence shown here is derived from an EMBL/GenBank/DDBJ whole genome shotgun (WGS) entry which is preliminary data.</text>
</comment>
<reference evidence="1" key="1">
    <citation type="journal article" date="2019" name="Sci. Rep.">
        <title>Draft genome of Tanacetum cinerariifolium, the natural source of mosquito coil.</title>
        <authorList>
            <person name="Yamashiro T."/>
            <person name="Shiraishi A."/>
            <person name="Satake H."/>
            <person name="Nakayama K."/>
        </authorList>
    </citation>
    <scope>NUCLEOTIDE SEQUENCE</scope>
</reference>
<name>A0A699R0R4_TANCI</name>
<protein>
    <submittedName>
        <fullName evidence="1">Uncharacterized protein</fullName>
    </submittedName>
</protein>
<evidence type="ECO:0000313" key="1">
    <source>
        <dbReference type="EMBL" id="GFC79730.1"/>
    </source>
</evidence>
<feature type="non-terminal residue" evidence="1">
    <location>
        <position position="108"/>
    </location>
</feature>
<gene>
    <name evidence="1" type="ORF">Tci_851700</name>
</gene>
<dbReference type="EMBL" id="BKCJ011071775">
    <property type="protein sequence ID" value="GFC79730.1"/>
    <property type="molecule type" value="Genomic_DNA"/>
</dbReference>
<organism evidence="1">
    <name type="scientific">Tanacetum cinerariifolium</name>
    <name type="common">Dalmatian daisy</name>
    <name type="synonym">Chrysanthemum cinerariifolium</name>
    <dbReference type="NCBI Taxonomy" id="118510"/>
    <lineage>
        <taxon>Eukaryota</taxon>
        <taxon>Viridiplantae</taxon>
        <taxon>Streptophyta</taxon>
        <taxon>Embryophyta</taxon>
        <taxon>Tracheophyta</taxon>
        <taxon>Spermatophyta</taxon>
        <taxon>Magnoliopsida</taxon>
        <taxon>eudicotyledons</taxon>
        <taxon>Gunneridae</taxon>
        <taxon>Pentapetalae</taxon>
        <taxon>asterids</taxon>
        <taxon>campanulids</taxon>
        <taxon>Asterales</taxon>
        <taxon>Asteraceae</taxon>
        <taxon>Asteroideae</taxon>
        <taxon>Anthemideae</taxon>
        <taxon>Anthemidinae</taxon>
        <taxon>Tanacetum</taxon>
    </lineage>
</organism>
<accession>A0A699R0R4</accession>